<accession>A0A4R7BGY7</accession>
<protein>
    <submittedName>
        <fullName evidence="1">Uncharacterized protein</fullName>
    </submittedName>
</protein>
<sequence length="43" mass="4409">MRRVIETVRPHEAGRAGRGGCGALLRAVRLAAMVLLIAAPAGA</sequence>
<proteinExistence type="predicted"/>
<keyword evidence="2" id="KW-1185">Reference proteome</keyword>
<comment type="caution">
    <text evidence="1">The sequence shown here is derived from an EMBL/GenBank/DDBJ whole genome shotgun (WGS) entry which is preliminary data.</text>
</comment>
<dbReference type="Proteomes" id="UP000295122">
    <property type="component" value="Unassembled WGS sequence"/>
</dbReference>
<feature type="non-terminal residue" evidence="1">
    <location>
        <position position="43"/>
    </location>
</feature>
<reference evidence="1 2" key="1">
    <citation type="submission" date="2019-03" db="EMBL/GenBank/DDBJ databases">
        <title>Genomic Encyclopedia of Type Strains, Phase IV (KMG-IV): sequencing the most valuable type-strain genomes for metagenomic binning, comparative biology and taxonomic classification.</title>
        <authorList>
            <person name="Goeker M."/>
        </authorList>
    </citation>
    <scope>NUCLEOTIDE SEQUENCE [LARGE SCALE GENOMIC DNA]</scope>
    <source>
        <strain evidence="1 2">DSM 25903</strain>
    </source>
</reference>
<organism evidence="1 2">
    <name type="scientific">Enterovirga rhinocerotis</name>
    <dbReference type="NCBI Taxonomy" id="1339210"/>
    <lineage>
        <taxon>Bacteria</taxon>
        <taxon>Pseudomonadati</taxon>
        <taxon>Pseudomonadota</taxon>
        <taxon>Alphaproteobacteria</taxon>
        <taxon>Hyphomicrobiales</taxon>
        <taxon>Methylobacteriaceae</taxon>
        <taxon>Enterovirga</taxon>
    </lineage>
</organism>
<name>A0A4R7BGY7_9HYPH</name>
<evidence type="ECO:0000313" key="1">
    <source>
        <dbReference type="EMBL" id="TDR84520.1"/>
    </source>
</evidence>
<evidence type="ECO:0000313" key="2">
    <source>
        <dbReference type="Proteomes" id="UP000295122"/>
    </source>
</evidence>
<dbReference type="EMBL" id="SNZR01000019">
    <property type="protein sequence ID" value="TDR84520.1"/>
    <property type="molecule type" value="Genomic_DNA"/>
</dbReference>
<gene>
    <name evidence="1" type="ORF">EV668_4879</name>
</gene>
<dbReference type="AlphaFoldDB" id="A0A4R7BGY7"/>